<feature type="binding site" evidence="9">
    <location>
        <position position="92"/>
    </location>
    <ligand>
        <name>Mg(2+)</name>
        <dbReference type="ChEBI" id="CHEBI:18420"/>
    </ligand>
</feature>
<evidence type="ECO:0000256" key="5">
    <source>
        <dbReference type="ARBA" id="ARBA00022977"/>
    </source>
</evidence>
<dbReference type="CDD" id="cd00564">
    <property type="entry name" value="TMP_TenI"/>
    <property type="match status" value="1"/>
</dbReference>
<dbReference type="InterPro" id="IPR022998">
    <property type="entry name" value="ThiamineP_synth_TenI"/>
</dbReference>
<dbReference type="EMBL" id="JACCJZ010000018">
    <property type="protein sequence ID" value="NYZ63369.1"/>
    <property type="molecule type" value="Genomic_DNA"/>
</dbReference>
<dbReference type="GO" id="GO:0004789">
    <property type="term" value="F:thiamine-phosphate diphosphorylase activity"/>
    <property type="evidence" value="ECO:0007669"/>
    <property type="project" value="UniProtKB-UniRule"/>
</dbReference>
<evidence type="ECO:0000256" key="10">
    <source>
        <dbReference type="RuleBase" id="RU003826"/>
    </source>
</evidence>
<comment type="function">
    <text evidence="9">Condenses 4-methyl-5-(beta-hydroxyethyl)thiazole monophosphate (THZ-P) and 2-methyl-4-amino-5-hydroxymethyl pyrimidine pyrophosphate (HMP-PP) to form thiamine monophosphate (TMP).</text>
</comment>
<dbReference type="Gene3D" id="3.20.20.70">
    <property type="entry name" value="Aldolase class I"/>
    <property type="match status" value="1"/>
</dbReference>
<evidence type="ECO:0000256" key="8">
    <source>
        <dbReference type="ARBA" id="ARBA00047883"/>
    </source>
</evidence>
<feature type="binding site" evidence="9">
    <location>
        <position position="167"/>
    </location>
    <ligand>
        <name>2-[(2R,5Z)-2-carboxy-4-methylthiazol-5(2H)-ylidene]ethyl phosphate</name>
        <dbReference type="ChEBI" id="CHEBI:62899"/>
    </ligand>
</feature>
<dbReference type="SUPFAM" id="SSF51391">
    <property type="entry name" value="Thiamin phosphate synthase"/>
    <property type="match status" value="1"/>
</dbReference>
<feature type="domain" description="Thiamine phosphate synthase/TenI" evidence="12">
    <location>
        <begin position="12"/>
        <end position="190"/>
    </location>
</feature>
<evidence type="ECO:0000256" key="4">
    <source>
        <dbReference type="ARBA" id="ARBA00022842"/>
    </source>
</evidence>
<feature type="binding site" evidence="9">
    <location>
        <position position="73"/>
    </location>
    <ligand>
        <name>Mg(2+)</name>
        <dbReference type="ChEBI" id="CHEBI:18420"/>
    </ligand>
</feature>
<evidence type="ECO:0000313" key="13">
    <source>
        <dbReference type="EMBL" id="NYZ63369.1"/>
    </source>
</evidence>
<comment type="catalytic activity">
    <reaction evidence="7 9 10">
        <text>2-(2-carboxy-4-methylthiazol-5-yl)ethyl phosphate + 4-amino-2-methyl-5-(diphosphooxymethyl)pyrimidine + 2 H(+) = thiamine phosphate + CO2 + diphosphate</text>
        <dbReference type="Rhea" id="RHEA:47848"/>
        <dbReference type="ChEBI" id="CHEBI:15378"/>
        <dbReference type="ChEBI" id="CHEBI:16526"/>
        <dbReference type="ChEBI" id="CHEBI:33019"/>
        <dbReference type="ChEBI" id="CHEBI:37575"/>
        <dbReference type="ChEBI" id="CHEBI:57841"/>
        <dbReference type="ChEBI" id="CHEBI:62890"/>
        <dbReference type="EC" id="2.5.1.3"/>
    </reaction>
</comment>
<dbReference type="RefSeq" id="WP_180545599.1">
    <property type="nucleotide sequence ID" value="NZ_JACCJZ010000018.1"/>
</dbReference>
<keyword evidence="3 9" id="KW-0479">Metal-binding</keyword>
<proteinExistence type="inferred from homology"/>
<organism evidence="13 14">
    <name type="scientific">Luteimonas deserti</name>
    <dbReference type="NCBI Taxonomy" id="2752306"/>
    <lineage>
        <taxon>Bacteria</taxon>
        <taxon>Pseudomonadati</taxon>
        <taxon>Pseudomonadota</taxon>
        <taxon>Gammaproteobacteria</taxon>
        <taxon>Lysobacterales</taxon>
        <taxon>Lysobacteraceae</taxon>
        <taxon>Luteimonas</taxon>
    </lineage>
</organism>
<dbReference type="Proteomes" id="UP000589896">
    <property type="component" value="Unassembled WGS sequence"/>
</dbReference>
<evidence type="ECO:0000256" key="9">
    <source>
        <dbReference type="HAMAP-Rule" id="MF_00097"/>
    </source>
</evidence>
<feature type="binding site" evidence="9">
    <location>
        <position position="111"/>
    </location>
    <ligand>
        <name>4-amino-2-methyl-5-(diphosphooxymethyl)pyrimidine</name>
        <dbReference type="ChEBI" id="CHEBI:57841"/>
    </ligand>
</feature>
<feature type="binding site" evidence="9">
    <location>
        <position position="72"/>
    </location>
    <ligand>
        <name>4-amino-2-methyl-5-(diphosphooxymethyl)pyrimidine</name>
        <dbReference type="ChEBI" id="CHEBI:57841"/>
    </ligand>
</feature>
<evidence type="ECO:0000256" key="2">
    <source>
        <dbReference type="ARBA" id="ARBA00022679"/>
    </source>
</evidence>
<reference evidence="13 14" key="1">
    <citation type="submission" date="2020-07" db="EMBL/GenBank/DDBJ databases">
        <title>isolation of Luteimonas sp. SJ-16.</title>
        <authorList>
            <person name="Huang X.-X."/>
            <person name="Xu L."/>
            <person name="Sun J.-Q."/>
        </authorList>
    </citation>
    <scope>NUCLEOTIDE SEQUENCE [LARGE SCALE GENOMIC DNA]</scope>
    <source>
        <strain evidence="13 14">SJ-16</strain>
    </source>
</reference>
<dbReference type="InterPro" id="IPR013785">
    <property type="entry name" value="Aldolase_TIM"/>
</dbReference>
<keyword evidence="14" id="KW-1185">Reference proteome</keyword>
<evidence type="ECO:0000256" key="11">
    <source>
        <dbReference type="RuleBase" id="RU004253"/>
    </source>
</evidence>
<keyword evidence="5 9" id="KW-0784">Thiamine biosynthesis</keyword>
<gene>
    <name evidence="9" type="primary">thiE</name>
    <name evidence="13" type="ORF">H0E82_11445</name>
</gene>
<evidence type="ECO:0000256" key="1">
    <source>
        <dbReference type="ARBA" id="ARBA00005165"/>
    </source>
</evidence>
<dbReference type="InterPro" id="IPR034291">
    <property type="entry name" value="TMP_synthase"/>
</dbReference>
<dbReference type="GO" id="GO:0009229">
    <property type="term" value="P:thiamine diphosphate biosynthetic process"/>
    <property type="evidence" value="ECO:0007669"/>
    <property type="project" value="UniProtKB-UniRule"/>
</dbReference>
<dbReference type="Pfam" id="PF02581">
    <property type="entry name" value="TMP-TENI"/>
    <property type="match status" value="1"/>
</dbReference>
<keyword evidence="4 9" id="KW-0460">Magnesium</keyword>
<feature type="binding site" evidence="9">
    <location>
        <begin position="138"/>
        <end position="140"/>
    </location>
    <ligand>
        <name>2-[(2R,5Z)-2-carboxy-4-methylthiazol-5(2H)-ylidene]ethyl phosphate</name>
        <dbReference type="ChEBI" id="CHEBI:62899"/>
    </ligand>
</feature>
<sequence>MNARPPDRPRGLYLLTPDEPDTAQLLARVAPVLPHATWLQYRNKRADAGVRRAQLVALLPLCRAMGVPLIVNDDWRLAAELGADGAHLGEDDGALADARAAMPPGTLLGASCYDDAANAHRAVDAGASYIAFGAFFPSPTKPAARIATKALLRDASLPPVPRVAIGGITPDNARQLVAAGADLVAVISGVFDARHPASAARAYRAAFDL</sequence>
<accession>A0A7Z0QR97</accession>
<evidence type="ECO:0000256" key="7">
    <source>
        <dbReference type="ARBA" id="ARBA00047851"/>
    </source>
</evidence>
<dbReference type="EC" id="2.5.1.3" evidence="9"/>
<dbReference type="UniPathway" id="UPA00060">
    <property type="reaction ID" value="UER00141"/>
</dbReference>
<protein>
    <recommendedName>
        <fullName evidence="9">Thiamine-phosphate synthase</fullName>
        <shortName evidence="9">TP synthase</shortName>
        <shortName evidence="9">TPS</shortName>
        <ecNumber evidence="9">2.5.1.3</ecNumber>
    </recommendedName>
    <alternativeName>
        <fullName evidence="9">Thiamine-phosphate pyrophosphorylase</fullName>
        <shortName evidence="9">TMP pyrophosphorylase</shortName>
        <shortName evidence="9">TMP-PPase</shortName>
    </alternativeName>
</protein>
<comment type="similarity">
    <text evidence="9 10">Belongs to the thiamine-phosphate synthase family.</text>
</comment>
<evidence type="ECO:0000256" key="3">
    <source>
        <dbReference type="ARBA" id="ARBA00022723"/>
    </source>
</evidence>
<dbReference type="NCBIfam" id="TIGR00693">
    <property type="entry name" value="thiE"/>
    <property type="match status" value="1"/>
</dbReference>
<feature type="binding site" evidence="9">
    <location>
        <begin position="40"/>
        <end position="44"/>
    </location>
    <ligand>
        <name>4-amino-2-methyl-5-(diphosphooxymethyl)pyrimidine</name>
        <dbReference type="ChEBI" id="CHEBI:57841"/>
    </ligand>
</feature>
<comment type="cofactor">
    <cofactor evidence="9">
        <name>Mg(2+)</name>
        <dbReference type="ChEBI" id="CHEBI:18420"/>
    </cofactor>
    <text evidence="9">Binds 1 Mg(2+) ion per subunit.</text>
</comment>
<dbReference type="PANTHER" id="PTHR20857">
    <property type="entry name" value="THIAMINE-PHOSPHATE PYROPHOSPHORYLASE"/>
    <property type="match status" value="1"/>
</dbReference>
<dbReference type="InterPro" id="IPR036206">
    <property type="entry name" value="ThiamineP_synth_sf"/>
</dbReference>
<dbReference type="GO" id="GO:0009228">
    <property type="term" value="P:thiamine biosynthetic process"/>
    <property type="evidence" value="ECO:0007669"/>
    <property type="project" value="UniProtKB-KW"/>
</dbReference>
<comment type="catalytic activity">
    <reaction evidence="6 9 10">
        <text>4-methyl-5-(2-phosphooxyethyl)-thiazole + 4-amino-2-methyl-5-(diphosphooxymethyl)pyrimidine + H(+) = thiamine phosphate + diphosphate</text>
        <dbReference type="Rhea" id="RHEA:22328"/>
        <dbReference type="ChEBI" id="CHEBI:15378"/>
        <dbReference type="ChEBI" id="CHEBI:33019"/>
        <dbReference type="ChEBI" id="CHEBI:37575"/>
        <dbReference type="ChEBI" id="CHEBI:57841"/>
        <dbReference type="ChEBI" id="CHEBI:58296"/>
        <dbReference type="EC" id="2.5.1.3"/>
    </reaction>
</comment>
<evidence type="ECO:0000313" key="14">
    <source>
        <dbReference type="Proteomes" id="UP000589896"/>
    </source>
</evidence>
<dbReference type="GO" id="GO:0000287">
    <property type="term" value="F:magnesium ion binding"/>
    <property type="evidence" value="ECO:0007669"/>
    <property type="project" value="UniProtKB-UniRule"/>
</dbReference>
<feature type="binding site" evidence="9">
    <location>
        <position position="141"/>
    </location>
    <ligand>
        <name>4-amino-2-methyl-5-(diphosphooxymethyl)pyrimidine</name>
        <dbReference type="ChEBI" id="CHEBI:57841"/>
    </ligand>
</feature>
<feature type="binding site" evidence="9">
    <location>
        <begin position="187"/>
        <end position="188"/>
    </location>
    <ligand>
        <name>2-[(2R,5Z)-2-carboxy-4-methylthiazol-5(2H)-ylidene]ethyl phosphate</name>
        <dbReference type="ChEBI" id="CHEBI:62899"/>
    </ligand>
</feature>
<name>A0A7Z0QR97_9GAMM</name>
<dbReference type="GO" id="GO:0005737">
    <property type="term" value="C:cytoplasm"/>
    <property type="evidence" value="ECO:0007669"/>
    <property type="project" value="TreeGrafter"/>
</dbReference>
<dbReference type="AlphaFoldDB" id="A0A7Z0QR97"/>
<dbReference type="PANTHER" id="PTHR20857:SF15">
    <property type="entry name" value="THIAMINE-PHOSPHATE SYNTHASE"/>
    <property type="match status" value="1"/>
</dbReference>
<evidence type="ECO:0000259" key="12">
    <source>
        <dbReference type="Pfam" id="PF02581"/>
    </source>
</evidence>
<comment type="caution">
    <text evidence="13">The sequence shown here is derived from an EMBL/GenBank/DDBJ whole genome shotgun (WGS) entry which is preliminary data.</text>
</comment>
<comment type="pathway">
    <text evidence="1 9 11">Cofactor biosynthesis; thiamine diphosphate biosynthesis; thiamine phosphate from 4-amino-2-methyl-5-diphosphomethylpyrimidine and 4-methyl-5-(2-phosphoethyl)-thiazole: step 1/1.</text>
</comment>
<dbReference type="HAMAP" id="MF_00097">
    <property type="entry name" value="TMP_synthase"/>
    <property type="match status" value="1"/>
</dbReference>
<evidence type="ECO:0000256" key="6">
    <source>
        <dbReference type="ARBA" id="ARBA00047334"/>
    </source>
</evidence>
<comment type="catalytic activity">
    <reaction evidence="8 9 10">
        <text>2-[(2R,5Z)-2-carboxy-4-methylthiazol-5(2H)-ylidene]ethyl phosphate + 4-amino-2-methyl-5-(diphosphooxymethyl)pyrimidine + 2 H(+) = thiamine phosphate + CO2 + diphosphate</text>
        <dbReference type="Rhea" id="RHEA:47844"/>
        <dbReference type="ChEBI" id="CHEBI:15378"/>
        <dbReference type="ChEBI" id="CHEBI:16526"/>
        <dbReference type="ChEBI" id="CHEBI:33019"/>
        <dbReference type="ChEBI" id="CHEBI:37575"/>
        <dbReference type="ChEBI" id="CHEBI:57841"/>
        <dbReference type="ChEBI" id="CHEBI:62899"/>
        <dbReference type="EC" id="2.5.1.3"/>
    </reaction>
</comment>
<keyword evidence="2 9" id="KW-0808">Transferase</keyword>